<feature type="binding site" evidence="12">
    <location>
        <position position="691"/>
    </location>
    <ligand>
        <name>[4Fe-4S] cluster</name>
        <dbReference type="ChEBI" id="CHEBI:49883"/>
        <label>1</label>
    </ligand>
</feature>
<dbReference type="FunFam" id="3.40.920.10:FF:000001">
    <property type="entry name" value="Pyruvate:ferredoxin (Flavodoxin) oxidoreductase"/>
    <property type="match status" value="1"/>
</dbReference>
<dbReference type="SMART" id="SM00890">
    <property type="entry name" value="EKR"/>
    <property type="match status" value="1"/>
</dbReference>
<feature type="binding site" evidence="12">
    <location>
        <position position="688"/>
    </location>
    <ligand>
        <name>[4Fe-4S] cluster</name>
        <dbReference type="ChEBI" id="CHEBI:49883"/>
        <label>1</label>
    </ligand>
</feature>
<proteinExistence type="inferred from homology"/>
<feature type="site" description="Important for catalytic activity" evidence="11">
    <location>
        <position position="998"/>
    </location>
</feature>
<gene>
    <name evidence="14" type="ORF">IV49_GL001545</name>
</gene>
<dbReference type="Gene3D" id="3.40.50.920">
    <property type="match status" value="1"/>
</dbReference>
<feature type="binding site" evidence="10">
    <location>
        <position position="64"/>
    </location>
    <ligand>
        <name>thiamine diphosphate</name>
        <dbReference type="ChEBI" id="CHEBI:58937"/>
    </ligand>
</feature>
<dbReference type="Pfam" id="PF17147">
    <property type="entry name" value="PFOR_II"/>
    <property type="match status" value="1"/>
</dbReference>
<dbReference type="InterPro" id="IPR009014">
    <property type="entry name" value="Transketo_C/PFOR_II"/>
</dbReference>
<feature type="site" description="Important for catalytic activity" evidence="11">
    <location>
        <position position="64"/>
    </location>
</feature>
<feature type="binding site" evidence="12">
    <location>
        <position position="694"/>
    </location>
    <ligand>
        <name>[4Fe-4S] cluster</name>
        <dbReference type="ChEBI" id="CHEBI:49883"/>
        <label>1</label>
    </ligand>
</feature>
<evidence type="ECO:0000256" key="5">
    <source>
        <dbReference type="ARBA" id="ARBA00022982"/>
    </source>
</evidence>
<dbReference type="FunFam" id="3.40.50.970:FF:000041">
    <property type="entry name" value="Pyruvate:ferredoxin (Flavodoxin) oxidoreductase"/>
    <property type="match status" value="1"/>
</dbReference>
<dbReference type="Pfam" id="PF01558">
    <property type="entry name" value="POR"/>
    <property type="match status" value="1"/>
</dbReference>
<keyword evidence="5 9" id="KW-0249">Electron transport</keyword>
<keyword evidence="8 12" id="KW-0411">Iron-sulfur</keyword>
<dbReference type="InterPro" id="IPR011895">
    <property type="entry name" value="Pyrv_flavodox_OxRed"/>
</dbReference>
<dbReference type="Pfam" id="PF01855">
    <property type="entry name" value="POR_N"/>
    <property type="match status" value="1"/>
</dbReference>
<dbReference type="GO" id="GO:0022900">
    <property type="term" value="P:electron transport chain"/>
    <property type="evidence" value="ECO:0007669"/>
    <property type="project" value="InterPro"/>
</dbReference>
<dbReference type="EMBL" id="JQBL01000045">
    <property type="protein sequence ID" value="KRN47447.1"/>
    <property type="molecule type" value="Genomic_DNA"/>
</dbReference>
<dbReference type="PANTHER" id="PTHR32154:SF0">
    <property type="entry name" value="PYRUVATE-FLAVODOXIN OXIDOREDUCTASE-RELATED"/>
    <property type="match status" value="1"/>
</dbReference>
<feature type="binding site" evidence="12">
    <location>
        <position position="756"/>
    </location>
    <ligand>
        <name>[4Fe-4S] cluster</name>
        <dbReference type="ChEBI" id="CHEBI:49883"/>
        <label>1</label>
    </ligand>
</feature>
<evidence type="ECO:0000256" key="11">
    <source>
        <dbReference type="PIRSR" id="PIRSR000159-2"/>
    </source>
</evidence>
<dbReference type="NCBIfam" id="TIGR02176">
    <property type="entry name" value="pyruv_ox_red"/>
    <property type="match status" value="1"/>
</dbReference>
<dbReference type="Proteomes" id="UP000051841">
    <property type="component" value="Unassembled WGS sequence"/>
</dbReference>
<dbReference type="InterPro" id="IPR019752">
    <property type="entry name" value="Pyrv/ketoisovalerate_OxRed_cat"/>
</dbReference>
<evidence type="ECO:0000256" key="4">
    <source>
        <dbReference type="ARBA" id="ARBA00022723"/>
    </source>
</evidence>
<feature type="binding site" evidence="10">
    <location>
        <position position="31"/>
    </location>
    <ligand>
        <name>pyruvate</name>
        <dbReference type="ChEBI" id="CHEBI:15361"/>
    </ligand>
</feature>
<comment type="caution">
    <text evidence="14">The sequence shown here is derived from an EMBL/GenBank/DDBJ whole genome shotgun (WGS) entry which is preliminary data.</text>
</comment>
<dbReference type="Gene3D" id="3.30.70.20">
    <property type="match status" value="1"/>
</dbReference>
<dbReference type="PROSITE" id="PS00198">
    <property type="entry name" value="4FE4S_FER_1"/>
    <property type="match status" value="2"/>
</dbReference>
<dbReference type="InterPro" id="IPR017900">
    <property type="entry name" value="4Fe4S_Fe_S_CS"/>
</dbReference>
<dbReference type="InterPro" id="IPR002869">
    <property type="entry name" value="Pyrv_flavodox_OxRed_cen"/>
</dbReference>
<feature type="binding site" evidence="12">
    <location>
        <position position="818"/>
    </location>
    <ligand>
        <name>[4Fe-4S] cluster</name>
        <dbReference type="ChEBI" id="CHEBI:49883"/>
        <label>3</label>
    </ligand>
</feature>
<keyword evidence="14" id="KW-0670">Pyruvate</keyword>
<keyword evidence="6 9" id="KW-0560">Oxidoreductase</keyword>
<keyword evidence="4 12" id="KW-0479">Metal-binding</keyword>
<dbReference type="GO" id="GO:0005506">
    <property type="term" value="F:iron ion binding"/>
    <property type="evidence" value="ECO:0007669"/>
    <property type="project" value="InterPro"/>
</dbReference>
<evidence type="ECO:0000256" key="6">
    <source>
        <dbReference type="ARBA" id="ARBA00023002"/>
    </source>
</evidence>
<dbReference type="InterPro" id="IPR037112">
    <property type="entry name" value="Pyrv-flavodox_OxR_EKR_sf"/>
</dbReference>
<evidence type="ECO:0000256" key="9">
    <source>
        <dbReference type="PIRNR" id="PIRNR000159"/>
    </source>
</evidence>
<keyword evidence="15" id="KW-1185">Reference proteome</keyword>
<dbReference type="Pfam" id="PF10371">
    <property type="entry name" value="EKR"/>
    <property type="match status" value="1"/>
</dbReference>
<dbReference type="SUPFAM" id="SSF52922">
    <property type="entry name" value="TK C-terminal domain-like"/>
    <property type="match status" value="1"/>
</dbReference>
<dbReference type="InterPro" id="IPR050722">
    <property type="entry name" value="Pyruvate:ferred/Flavod_OxRd"/>
</dbReference>
<evidence type="ECO:0000313" key="14">
    <source>
        <dbReference type="EMBL" id="KRN47447.1"/>
    </source>
</evidence>
<accession>A0A0R2HC50</accession>
<dbReference type="InterPro" id="IPR017896">
    <property type="entry name" value="4Fe4S_Fe-S-bd"/>
</dbReference>
<dbReference type="Pfam" id="PF12838">
    <property type="entry name" value="Fer4_7"/>
    <property type="match status" value="1"/>
</dbReference>
<dbReference type="RefSeq" id="WP_031589791.1">
    <property type="nucleotide sequence ID" value="NZ_JNKN01000046.1"/>
</dbReference>
<feature type="site" description="Important for catalytic activity" evidence="11">
    <location>
        <position position="31"/>
    </location>
</feature>
<evidence type="ECO:0000256" key="7">
    <source>
        <dbReference type="ARBA" id="ARBA00023004"/>
    </source>
</evidence>
<dbReference type="InterPro" id="IPR029061">
    <property type="entry name" value="THDP-binding"/>
</dbReference>
<organism evidence="14 15">
    <name type="scientific">Kandleria vitulina DSM 20405</name>
    <dbReference type="NCBI Taxonomy" id="1410657"/>
    <lineage>
        <taxon>Bacteria</taxon>
        <taxon>Bacillati</taxon>
        <taxon>Bacillota</taxon>
        <taxon>Erysipelotrichia</taxon>
        <taxon>Erysipelotrichales</taxon>
        <taxon>Coprobacillaceae</taxon>
        <taxon>Kandleria</taxon>
    </lineage>
</organism>
<dbReference type="Gene3D" id="4.10.780.10">
    <property type="entry name" value="Pyruvate-flavodoxin oxidoreductase, EKR domain"/>
    <property type="match status" value="1"/>
</dbReference>
<dbReference type="SUPFAM" id="SSF53323">
    <property type="entry name" value="Pyruvate-ferredoxin oxidoreductase, PFOR, domain III"/>
    <property type="match status" value="1"/>
</dbReference>
<feature type="binding site" evidence="10">
    <location>
        <position position="820"/>
    </location>
    <ligand>
        <name>thiamine diphosphate</name>
        <dbReference type="ChEBI" id="CHEBI:58937"/>
    </ligand>
</feature>
<dbReference type="PROSITE" id="PS51379">
    <property type="entry name" value="4FE4S_FER_2"/>
    <property type="match status" value="2"/>
</dbReference>
<feature type="binding site" evidence="12">
    <location>
        <position position="1073"/>
    </location>
    <ligand>
        <name>[4Fe-4S] cluster</name>
        <dbReference type="ChEBI" id="CHEBI:49883"/>
        <label>3</label>
    </ligand>
</feature>
<evidence type="ECO:0000259" key="13">
    <source>
        <dbReference type="PROSITE" id="PS51379"/>
    </source>
</evidence>
<dbReference type="InterPro" id="IPR033412">
    <property type="entry name" value="PFOR_II"/>
</dbReference>
<feature type="binding site" evidence="10">
    <location>
        <begin position="993"/>
        <end position="998"/>
    </location>
    <ligand>
        <name>thiamine diphosphate</name>
        <dbReference type="ChEBI" id="CHEBI:58937"/>
    </ligand>
</feature>
<evidence type="ECO:0000256" key="8">
    <source>
        <dbReference type="ARBA" id="ARBA00023014"/>
    </source>
</evidence>
<evidence type="ECO:0000256" key="2">
    <source>
        <dbReference type="ARBA" id="ARBA00022448"/>
    </source>
</evidence>
<dbReference type="SUPFAM" id="SSF54862">
    <property type="entry name" value="4Fe-4S ferredoxins"/>
    <property type="match status" value="1"/>
</dbReference>
<evidence type="ECO:0000256" key="1">
    <source>
        <dbReference type="ARBA" id="ARBA00009032"/>
    </source>
</evidence>
<dbReference type="PANTHER" id="PTHR32154">
    <property type="entry name" value="PYRUVATE-FLAVODOXIN OXIDOREDUCTASE-RELATED"/>
    <property type="match status" value="1"/>
</dbReference>
<evidence type="ECO:0000313" key="15">
    <source>
        <dbReference type="Proteomes" id="UP000051841"/>
    </source>
</evidence>
<evidence type="ECO:0000256" key="12">
    <source>
        <dbReference type="PIRSR" id="PIRSR000159-50"/>
    </source>
</evidence>
<feature type="binding site" evidence="12">
    <location>
        <position position="698"/>
    </location>
    <ligand>
        <name>[4Fe-4S] cluster</name>
        <dbReference type="ChEBI" id="CHEBI:49883"/>
        <label>2</label>
    </ligand>
</feature>
<dbReference type="Pfam" id="PF02775">
    <property type="entry name" value="TPP_enzyme_C"/>
    <property type="match status" value="1"/>
</dbReference>
<feature type="domain" description="4Fe-4S ferredoxin-type" evidence="13">
    <location>
        <begin position="737"/>
        <end position="770"/>
    </location>
</feature>
<dbReference type="GO" id="GO:0030976">
    <property type="term" value="F:thiamine pyrophosphate binding"/>
    <property type="evidence" value="ECO:0007669"/>
    <property type="project" value="InterPro"/>
</dbReference>
<dbReference type="FunFam" id="3.40.50.970:FF:000012">
    <property type="entry name" value="Pyruvate:ferredoxin (Flavodoxin) oxidoreductase"/>
    <property type="match status" value="1"/>
</dbReference>
<feature type="binding site" evidence="12">
    <location>
        <position position="749"/>
    </location>
    <ligand>
        <name>[4Fe-4S] cluster</name>
        <dbReference type="ChEBI" id="CHEBI:49883"/>
        <label>2</label>
    </ligand>
</feature>
<dbReference type="CDD" id="cd07034">
    <property type="entry name" value="TPP_PYR_PFOR_IOR-alpha_like"/>
    <property type="match status" value="1"/>
</dbReference>
<dbReference type="GO" id="GO:0006979">
    <property type="term" value="P:response to oxidative stress"/>
    <property type="evidence" value="ECO:0007669"/>
    <property type="project" value="TreeGrafter"/>
</dbReference>
<dbReference type="AlphaFoldDB" id="A0A0R2HC50"/>
<keyword evidence="3 12" id="KW-0004">4Fe-4S</keyword>
<dbReference type="GO" id="GO:0051539">
    <property type="term" value="F:4 iron, 4 sulfur cluster binding"/>
    <property type="evidence" value="ECO:0007669"/>
    <property type="project" value="UniProtKB-KW"/>
</dbReference>
<feature type="binding site" evidence="10">
    <location>
        <begin position="964"/>
        <end position="967"/>
    </location>
    <ligand>
        <name>thiamine diphosphate</name>
        <dbReference type="ChEBI" id="CHEBI:58937"/>
    </ligand>
</feature>
<feature type="binding site" evidence="10">
    <location>
        <position position="114"/>
    </location>
    <ligand>
        <name>pyruvate</name>
        <dbReference type="ChEBI" id="CHEBI:15361"/>
    </ligand>
</feature>
<dbReference type="InterPro" id="IPR019456">
    <property type="entry name" value="Pyrv-flavodox_OxRtase_EKR"/>
</dbReference>
<protein>
    <submittedName>
        <fullName evidence="14">Pyruvate ferredoxin flavodoxin oxidoreductase</fullName>
    </submittedName>
</protein>
<dbReference type="Gene3D" id="3.40.50.970">
    <property type="match status" value="2"/>
</dbReference>
<feature type="binding site" evidence="12">
    <location>
        <position position="815"/>
    </location>
    <ligand>
        <name>[4Fe-4S] cluster</name>
        <dbReference type="ChEBI" id="CHEBI:49883"/>
        <label>3</label>
    </ligand>
</feature>
<feature type="binding site" evidence="12">
    <location>
        <position position="752"/>
    </location>
    <ligand>
        <name>[4Fe-4S] cluster</name>
        <dbReference type="ChEBI" id="CHEBI:49883"/>
        <label>2</label>
    </ligand>
</feature>
<dbReference type="GO" id="GO:0016903">
    <property type="term" value="F:oxidoreductase activity, acting on the aldehyde or oxo group of donors"/>
    <property type="evidence" value="ECO:0007669"/>
    <property type="project" value="InterPro"/>
</dbReference>
<feature type="domain" description="4Fe-4S ferredoxin-type" evidence="13">
    <location>
        <begin position="679"/>
        <end position="711"/>
    </location>
</feature>
<dbReference type="FunFam" id="3.40.50.920:FF:000007">
    <property type="entry name" value="Pyruvate:ferredoxin (Flavodoxin) oxidoreductase"/>
    <property type="match status" value="1"/>
</dbReference>
<evidence type="ECO:0000256" key="10">
    <source>
        <dbReference type="PIRSR" id="PIRSR000159-1"/>
    </source>
</evidence>
<feature type="site" description="Important for catalytic activity" evidence="11">
    <location>
        <position position="114"/>
    </location>
</feature>
<dbReference type="InterPro" id="IPR011766">
    <property type="entry name" value="TPP_enzyme_TPP-bd"/>
</dbReference>
<dbReference type="InterPro" id="IPR002880">
    <property type="entry name" value="Pyrv_Fd/Flavodoxin_OxRdtase_N"/>
</dbReference>
<dbReference type="SUPFAM" id="SSF52518">
    <property type="entry name" value="Thiamin diphosphate-binding fold (THDP-binding)"/>
    <property type="match status" value="2"/>
</dbReference>
<reference evidence="14 15" key="1">
    <citation type="journal article" date="2015" name="Genome Announc.">
        <title>Expanding the biotechnology potential of lactobacilli through comparative genomics of 213 strains and associated genera.</title>
        <authorList>
            <person name="Sun Z."/>
            <person name="Harris H.M."/>
            <person name="McCann A."/>
            <person name="Guo C."/>
            <person name="Argimon S."/>
            <person name="Zhang W."/>
            <person name="Yang X."/>
            <person name="Jeffery I.B."/>
            <person name="Cooney J.C."/>
            <person name="Kagawa T.F."/>
            <person name="Liu W."/>
            <person name="Song Y."/>
            <person name="Salvetti E."/>
            <person name="Wrobel A."/>
            <person name="Rasinkangas P."/>
            <person name="Parkhill J."/>
            <person name="Rea M.C."/>
            <person name="O'Sullivan O."/>
            <person name="Ritari J."/>
            <person name="Douillard F.P."/>
            <person name="Paul Ross R."/>
            <person name="Yang R."/>
            <person name="Briner A.E."/>
            <person name="Felis G.E."/>
            <person name="de Vos W.M."/>
            <person name="Barrangou R."/>
            <person name="Klaenhammer T.R."/>
            <person name="Caufield P.W."/>
            <person name="Cui Y."/>
            <person name="Zhang H."/>
            <person name="O'Toole P.W."/>
        </authorList>
    </citation>
    <scope>NUCLEOTIDE SEQUENCE [LARGE SCALE GENOMIC DNA]</scope>
    <source>
        <strain evidence="14 15">DSM 20405</strain>
    </source>
</reference>
<dbReference type="Gene3D" id="3.40.920.10">
    <property type="entry name" value="Pyruvate-ferredoxin oxidoreductase, PFOR, domain III"/>
    <property type="match status" value="1"/>
</dbReference>
<dbReference type="PATRIC" id="fig|1410657.5.peg.1595"/>
<feature type="binding site" evidence="12">
    <location>
        <position position="843"/>
    </location>
    <ligand>
        <name>[4Fe-4S] cluster</name>
        <dbReference type="ChEBI" id="CHEBI:49883"/>
        <label>3</label>
    </ligand>
</feature>
<keyword evidence="2 9" id="KW-0813">Transport</keyword>
<sequence>MSKQYLSMDGNTAAAHVAYAFSEVASIYPITPSSPMAEHAEEWAATGRKNIFGSSVNVIEMQSEAGAAGAVHGALQGGALATTFTASQGLLLMIPNLYKIQGELLPGVFHVAARALATSSLNIFGDHQDVYACRQTGVVMLCSHSVQEVMDLGGIAHLVAIKASVPVMHFFDGFRTSHEIQKVEVMPYETLESLLDKEALKKFKDRALNPHLNPVTRGSATNDDIYFQSREAQNAHYDKVADIAADYMKKISEITGRNYAPFTYYGAKDADRVIIAMGSVTQAVEEVVDTLAEKGEKVGLIKVHLYRPFSAKYLLDVLPDSVKKIAVLDRTKEMGATGEPLYLDVCEVLKDKDIVITGGRYGMGSKDTTARAVKSVYDNLAKEKPQHPFTIGIVDDVTHLSLELDPTFSVKTDATQCLFYGLGSDGTVSANKSSIKIIGDNTDLYCQAYFAYDSKKAGGATRSNLRFGETPIRSTYYVNNADFISCSLDNYVFKYDMLRNLKEGGRFLLNTEFDKDEIVNYLPNRVKKQLADKHAKFYIINANKLAAECHMGRHTNTILQSAFFALNTQILPLEEAIEKMKEMAKKSYGSKGDAIVEANYKAIDAGKDQVVEVAVDPEWSNLTVNEVRHTTGDEYFDTFVAPIDALEGDDLPTSAFLDKLDGTMQNGKAIKEKRAIAVNVPKWNKDNCIQCNNCVMVCPHATIRAFLMTDEEIANAPEDIKNDVLKPMGKNVDGLSFRIQVSPDNCVGCTLCVSACPGKKGEKALSMVPVKDELPHSELSEYIYSNVEYRDDRYPTTTVKGVGFKKPYFEASGACAGCGETPYYRLATQLFGSDMRIANATGCSSIYTGSCPSTPMTFDKNGHGPAWANSLFEDNAEFGFGMKLAENYKAKHILETIAANIDNAEAETKDVLDRYVAIKGERAKEKEIYDEVVKALESTSVDALKALLDHKEDLVTKSQWIVGGDGWAYDIGYGGLDHVIANDQNVNILVLDTEVYSNTGGQSSKSSQAGSIAKFTASGKTVAKKDLAQIAMAYGHVYVAQIAMGANPMQSIKALREAESYDGPSLIIAYSPCNEHHIKGGGLANSQRQEKLAVECGYFNLLRYDPRLAEQGKNPLQIDSKAPDFSKFKDFLMTENRFSQLTKVNAENADALMDKCLNDAKRRRARAEALAKEFEVME</sequence>
<dbReference type="PIRSF" id="PIRSF000159">
    <property type="entry name" value="NifJ"/>
    <property type="match status" value="1"/>
</dbReference>
<comment type="cofactor">
    <cofactor evidence="12">
        <name>[4Fe-4S] cluster</name>
        <dbReference type="ChEBI" id="CHEBI:49883"/>
    </cofactor>
    <text evidence="12">Binds 3 [4Fe-4S] clusters per subunit.</text>
</comment>
<evidence type="ECO:0000256" key="3">
    <source>
        <dbReference type="ARBA" id="ARBA00022485"/>
    </source>
</evidence>
<feature type="binding site" evidence="10">
    <location>
        <position position="843"/>
    </location>
    <ligand>
        <name>thiamine diphosphate</name>
        <dbReference type="ChEBI" id="CHEBI:58937"/>
    </ligand>
</feature>
<keyword evidence="7 12" id="KW-0408">Iron</keyword>
<feature type="binding site" evidence="12">
    <location>
        <position position="746"/>
    </location>
    <ligand>
        <name>[4Fe-4S] cluster</name>
        <dbReference type="ChEBI" id="CHEBI:49883"/>
        <label>2</label>
    </ligand>
</feature>
<comment type="similarity">
    <text evidence="1 9">Belongs to the pyruvate:ferredoxin/flavodoxin oxidoreductase family.</text>
</comment>
<name>A0A0R2HC50_9FIRM</name>